<feature type="transmembrane region" description="Helical" evidence="1">
    <location>
        <begin position="314"/>
        <end position="339"/>
    </location>
</feature>
<evidence type="ECO:0000256" key="1">
    <source>
        <dbReference type="SAM" id="Phobius"/>
    </source>
</evidence>
<reference evidence="2 3" key="1">
    <citation type="submission" date="2019-02" db="EMBL/GenBank/DDBJ databases">
        <title>Deep-cultivation of Planctomycetes and their phenomic and genomic characterization uncovers novel biology.</title>
        <authorList>
            <person name="Wiegand S."/>
            <person name="Jogler M."/>
            <person name="Boedeker C."/>
            <person name="Pinto D."/>
            <person name="Vollmers J."/>
            <person name="Rivas-Marin E."/>
            <person name="Kohn T."/>
            <person name="Peeters S.H."/>
            <person name="Heuer A."/>
            <person name="Rast P."/>
            <person name="Oberbeckmann S."/>
            <person name="Bunk B."/>
            <person name="Jeske O."/>
            <person name="Meyerdierks A."/>
            <person name="Storesund J.E."/>
            <person name="Kallscheuer N."/>
            <person name="Luecker S."/>
            <person name="Lage O.M."/>
            <person name="Pohl T."/>
            <person name="Merkel B.J."/>
            <person name="Hornburger P."/>
            <person name="Mueller R.-W."/>
            <person name="Bruemmer F."/>
            <person name="Labrenz M."/>
            <person name="Spormann A.M."/>
            <person name="Op Den Camp H."/>
            <person name="Overmann J."/>
            <person name="Amann R."/>
            <person name="Jetten M.S.M."/>
            <person name="Mascher T."/>
            <person name="Medema M.H."/>
            <person name="Devos D.P."/>
            <person name="Kaster A.-K."/>
            <person name="Ovreas L."/>
            <person name="Rohde M."/>
            <person name="Galperin M.Y."/>
            <person name="Jogler C."/>
        </authorList>
    </citation>
    <scope>NUCLEOTIDE SEQUENCE [LARGE SCALE GENOMIC DNA]</scope>
    <source>
        <strain evidence="2 3">KOR34</strain>
    </source>
</reference>
<feature type="transmembrane region" description="Helical" evidence="1">
    <location>
        <begin position="185"/>
        <end position="202"/>
    </location>
</feature>
<dbReference type="Proteomes" id="UP000316714">
    <property type="component" value="Unassembled WGS sequence"/>
</dbReference>
<keyword evidence="1" id="KW-0812">Transmembrane</keyword>
<dbReference type="EMBL" id="SIHJ01000005">
    <property type="protein sequence ID" value="TWT30430.1"/>
    <property type="molecule type" value="Genomic_DNA"/>
</dbReference>
<feature type="transmembrane region" description="Helical" evidence="1">
    <location>
        <begin position="100"/>
        <end position="118"/>
    </location>
</feature>
<feature type="transmembrane region" description="Helical" evidence="1">
    <location>
        <begin position="130"/>
        <end position="151"/>
    </location>
</feature>
<comment type="caution">
    <text evidence="2">The sequence shown here is derived from an EMBL/GenBank/DDBJ whole genome shotgun (WGS) entry which is preliminary data.</text>
</comment>
<dbReference type="OrthoDB" id="9810382at2"/>
<accession>A0A5C5UXR9</accession>
<feature type="transmembrane region" description="Helical" evidence="1">
    <location>
        <begin position="276"/>
        <end position="294"/>
    </location>
</feature>
<name>A0A5C5UXR9_9BACT</name>
<feature type="transmembrane region" description="Helical" evidence="1">
    <location>
        <begin position="245"/>
        <end position="264"/>
    </location>
</feature>
<organism evidence="2 3">
    <name type="scientific">Posidoniimonas corsicana</name>
    <dbReference type="NCBI Taxonomy" id="1938618"/>
    <lineage>
        <taxon>Bacteria</taxon>
        <taxon>Pseudomonadati</taxon>
        <taxon>Planctomycetota</taxon>
        <taxon>Planctomycetia</taxon>
        <taxon>Pirellulales</taxon>
        <taxon>Lacipirellulaceae</taxon>
        <taxon>Posidoniimonas</taxon>
    </lineage>
</organism>
<protein>
    <submittedName>
        <fullName evidence="2">Uncharacterized protein</fullName>
    </submittedName>
</protein>
<gene>
    <name evidence="2" type="ORF">KOR34_49890</name>
</gene>
<keyword evidence="1" id="KW-1133">Transmembrane helix</keyword>
<keyword evidence="1" id="KW-0472">Membrane</keyword>
<keyword evidence="3" id="KW-1185">Reference proteome</keyword>
<dbReference type="AlphaFoldDB" id="A0A5C5UXR9"/>
<evidence type="ECO:0000313" key="2">
    <source>
        <dbReference type="EMBL" id="TWT30430.1"/>
    </source>
</evidence>
<evidence type="ECO:0000313" key="3">
    <source>
        <dbReference type="Proteomes" id="UP000316714"/>
    </source>
</evidence>
<feature type="transmembrane region" description="Helical" evidence="1">
    <location>
        <begin position="65"/>
        <end position="88"/>
    </location>
</feature>
<feature type="transmembrane region" description="Helical" evidence="1">
    <location>
        <begin position="214"/>
        <end position="233"/>
    </location>
</feature>
<feature type="transmembrane region" description="Helical" evidence="1">
    <location>
        <begin position="12"/>
        <end position="44"/>
    </location>
</feature>
<dbReference type="RefSeq" id="WP_146568783.1">
    <property type="nucleotide sequence ID" value="NZ_SIHJ01000005.1"/>
</dbReference>
<proteinExistence type="predicted"/>
<sequence>MFPFDQPASTAFYLVLYLGTLVLHVVPMNYVLAGSSYLALLGVWEAARGGVSDAHQRIAAGLRDWMPFALSVAITAGVAPLLFLQVLYKQPFYTANLLLLHRWMAILPVLIVAFYLLYLQKSKRFQARPAVVRMLVSVGIFLCFGFVAWSWTENHVLSTRGQDVWIEQYARGGWFYGDRELPARLALWWVGAFPMLSMILAWQVPSARKALARVALPSLVAAAAAGVVYYFQLPADARQSVVSVGWPWLTLGLIGWVAQVALWTMVWRGRQLRAELWLGLSAAAVLTAAGVTVLRELRRLTAVDITEYYEAHAAAARVGGWWLFAALLAMNAGLIVWVVRIACRPPVDADSPGT</sequence>